<keyword evidence="2" id="KW-1185">Reference proteome</keyword>
<comment type="caution">
    <text evidence="1">The sequence shown here is derived from an EMBL/GenBank/DDBJ whole genome shotgun (WGS) entry which is preliminary data.</text>
</comment>
<protein>
    <submittedName>
        <fullName evidence="1">1567_t:CDS:1</fullName>
    </submittedName>
</protein>
<dbReference type="EMBL" id="CAJVPW010021797">
    <property type="protein sequence ID" value="CAG8694859.1"/>
    <property type="molecule type" value="Genomic_DNA"/>
</dbReference>
<organism evidence="1 2">
    <name type="scientific">Cetraspora pellucida</name>
    <dbReference type="NCBI Taxonomy" id="1433469"/>
    <lineage>
        <taxon>Eukaryota</taxon>
        <taxon>Fungi</taxon>
        <taxon>Fungi incertae sedis</taxon>
        <taxon>Mucoromycota</taxon>
        <taxon>Glomeromycotina</taxon>
        <taxon>Glomeromycetes</taxon>
        <taxon>Diversisporales</taxon>
        <taxon>Gigasporaceae</taxon>
        <taxon>Cetraspora</taxon>
    </lineage>
</organism>
<accession>A0ACA9P6K6</accession>
<dbReference type="Proteomes" id="UP000789366">
    <property type="component" value="Unassembled WGS sequence"/>
</dbReference>
<reference evidence="1" key="1">
    <citation type="submission" date="2021-06" db="EMBL/GenBank/DDBJ databases">
        <authorList>
            <person name="Kallberg Y."/>
            <person name="Tangrot J."/>
            <person name="Rosling A."/>
        </authorList>
    </citation>
    <scope>NUCLEOTIDE SEQUENCE</scope>
    <source>
        <strain evidence="1">28 12/20/2015</strain>
    </source>
</reference>
<feature type="non-terminal residue" evidence="1">
    <location>
        <position position="189"/>
    </location>
</feature>
<name>A0ACA9P6K6_9GLOM</name>
<proteinExistence type="predicted"/>
<evidence type="ECO:0000313" key="1">
    <source>
        <dbReference type="EMBL" id="CAG8694859.1"/>
    </source>
</evidence>
<evidence type="ECO:0000313" key="2">
    <source>
        <dbReference type="Proteomes" id="UP000789366"/>
    </source>
</evidence>
<gene>
    <name evidence="1" type="ORF">SPELUC_LOCUS10953</name>
</gene>
<sequence>MPERLSAEQVNEAFKKFDNNDNGILSLAEIDKAVIYLYPQFSDKKPVLMRAYKSADASKDGFIERDEFPRLIELLYNYNELYDLFQQLDQDKDKRINFEEFKKGYKLMGIHRLSNDEIKAEFDKIDTNHGGYILFEEAQCLIYKSSGPVYKSSNPVYNSVERTFVLSLDTDVIADSPRRDVPDMSPIFF</sequence>